<keyword evidence="2 3" id="KW-0143">Chaperone</keyword>
<comment type="subunit">
    <text evidence="3">Heptamer of 7 subunits arranged in a ring.</text>
</comment>
<dbReference type="InterPro" id="IPR037124">
    <property type="entry name" value="Chaperonin_GroES_sf"/>
</dbReference>
<comment type="similarity">
    <text evidence="1 3">Belongs to the GroES chaperonin family.</text>
</comment>
<dbReference type="CDD" id="cd00320">
    <property type="entry name" value="cpn10"/>
    <property type="match status" value="1"/>
</dbReference>
<gene>
    <name evidence="4" type="ORF">SAMN05216174_10556</name>
</gene>
<evidence type="ECO:0000313" key="4">
    <source>
        <dbReference type="EMBL" id="SDC86569.1"/>
    </source>
</evidence>
<dbReference type="Proteomes" id="UP000199501">
    <property type="component" value="Unassembled WGS sequence"/>
</dbReference>
<proteinExistence type="inferred from homology"/>
<organism evidence="4 5">
    <name type="scientific">Actinokineospora iranica</name>
    <dbReference type="NCBI Taxonomy" id="1271860"/>
    <lineage>
        <taxon>Bacteria</taxon>
        <taxon>Bacillati</taxon>
        <taxon>Actinomycetota</taxon>
        <taxon>Actinomycetes</taxon>
        <taxon>Pseudonocardiales</taxon>
        <taxon>Pseudonocardiaceae</taxon>
        <taxon>Actinokineospora</taxon>
    </lineage>
</organism>
<dbReference type="GO" id="GO:0044183">
    <property type="term" value="F:protein folding chaperone"/>
    <property type="evidence" value="ECO:0007669"/>
    <property type="project" value="InterPro"/>
</dbReference>
<dbReference type="STRING" id="1271860.SAMN05216174_10556"/>
<reference evidence="5" key="1">
    <citation type="submission" date="2016-10" db="EMBL/GenBank/DDBJ databases">
        <authorList>
            <person name="Varghese N."/>
            <person name="Submissions S."/>
        </authorList>
    </citation>
    <scope>NUCLEOTIDE SEQUENCE [LARGE SCALE GENOMIC DNA]</scope>
    <source>
        <strain evidence="5">IBRC-M 10403</strain>
    </source>
</reference>
<dbReference type="EMBL" id="FMZZ01000005">
    <property type="protein sequence ID" value="SDC86569.1"/>
    <property type="molecule type" value="Genomic_DNA"/>
</dbReference>
<name>A0A1G6Q2J8_9PSEU</name>
<dbReference type="SMART" id="SM00883">
    <property type="entry name" value="Cpn10"/>
    <property type="match status" value="1"/>
</dbReference>
<protein>
    <recommendedName>
        <fullName evidence="3">10 kDa chaperonin</fullName>
    </recommendedName>
</protein>
<accession>A0A1G6Q2J8</accession>
<dbReference type="AlphaFoldDB" id="A0A1G6Q2J8"/>
<keyword evidence="5" id="KW-1185">Reference proteome</keyword>
<evidence type="ECO:0000256" key="3">
    <source>
        <dbReference type="RuleBase" id="RU000535"/>
    </source>
</evidence>
<dbReference type="GO" id="GO:0005524">
    <property type="term" value="F:ATP binding"/>
    <property type="evidence" value="ECO:0007669"/>
    <property type="project" value="InterPro"/>
</dbReference>
<sequence>MVLLGNRTPSTASSAARADGYHSSVPELKLEIQMLHDRVLVRLTPEEGERRSTGGIVIPATAQMAKRLAWGDVHGVGTNVRTVKVADRVLFNPEDQYEVEVHGQTYLVMRERDVHAIASERIEQGTGLYL</sequence>
<evidence type="ECO:0000313" key="5">
    <source>
        <dbReference type="Proteomes" id="UP000199501"/>
    </source>
</evidence>
<dbReference type="Gene3D" id="2.30.33.40">
    <property type="entry name" value="GroES chaperonin"/>
    <property type="match status" value="1"/>
</dbReference>
<dbReference type="Pfam" id="PF00166">
    <property type="entry name" value="Cpn10"/>
    <property type="match status" value="1"/>
</dbReference>
<dbReference type="InterPro" id="IPR020818">
    <property type="entry name" value="Chaperonin_GroES"/>
</dbReference>
<comment type="function">
    <text evidence="3">Together with the chaperonin GroEL, plays an essential role in assisting protein folding. The GroEL-GroES system forms a nano-cage that allows encapsulation of the non-native substrate proteins and provides a physical environment optimized to promote and accelerate protein folding. GroES binds to the apical surface of the GroEL ring, thereby capping the opening of the GroEL channel.</text>
</comment>
<evidence type="ECO:0000256" key="2">
    <source>
        <dbReference type="ARBA" id="ARBA00023186"/>
    </source>
</evidence>
<dbReference type="SUPFAM" id="SSF50129">
    <property type="entry name" value="GroES-like"/>
    <property type="match status" value="1"/>
</dbReference>
<dbReference type="PRINTS" id="PR00297">
    <property type="entry name" value="CHAPERONIN10"/>
</dbReference>
<evidence type="ECO:0000256" key="1">
    <source>
        <dbReference type="ARBA" id="ARBA00006975"/>
    </source>
</evidence>
<dbReference type="InterPro" id="IPR011032">
    <property type="entry name" value="GroES-like_sf"/>
</dbReference>